<organism evidence="1 2">
    <name type="scientific">Cupriavidus pauculus</name>
    <dbReference type="NCBI Taxonomy" id="82633"/>
    <lineage>
        <taxon>Bacteria</taxon>
        <taxon>Pseudomonadati</taxon>
        <taxon>Pseudomonadota</taxon>
        <taxon>Betaproteobacteria</taxon>
        <taxon>Burkholderiales</taxon>
        <taxon>Burkholderiaceae</taxon>
        <taxon>Cupriavidus</taxon>
    </lineage>
</organism>
<sequence>MSANQQKTRVTVNPSTPSQQIVARANAEVVEIDGKGRQITIRRPGILAQYRLVEAMGAESAANEVYRNMCMPLLYVAAIDGDDVFMPTNKRELEALIQRLDEDGMLAIQLGIAKLEPNTSGGGEESAKN</sequence>
<evidence type="ECO:0000313" key="2">
    <source>
        <dbReference type="Proteomes" id="UP000270411"/>
    </source>
</evidence>
<dbReference type="KEGG" id="cpau:EHF44_16735"/>
<reference evidence="2" key="1">
    <citation type="submission" date="2018-11" db="EMBL/GenBank/DDBJ databases">
        <title>FDA dAtabase for Regulatory Grade micrObial Sequences (FDA-ARGOS): Supporting development and validation of Infectious Disease Dx tests.</title>
        <authorList>
            <person name="Goldberg B."/>
            <person name="Campos J."/>
            <person name="Tallon L."/>
            <person name="Sadzewicz L."/>
            <person name="Zhao X."/>
            <person name="Vavikolanu K."/>
            <person name="Mehta A."/>
            <person name="Aluvathingal J."/>
            <person name="Nadendla S."/>
            <person name="Geyer C."/>
            <person name="Nandy P."/>
            <person name="Yan Y."/>
            <person name="Sichtig H."/>
        </authorList>
    </citation>
    <scope>NUCLEOTIDE SEQUENCE [LARGE SCALE GENOMIC DNA]</scope>
    <source>
        <strain evidence="2">FDAARGOS_614</strain>
    </source>
</reference>
<dbReference type="EMBL" id="CP033969">
    <property type="protein sequence ID" value="AZG14933.1"/>
    <property type="molecule type" value="Genomic_DNA"/>
</dbReference>
<dbReference type="RefSeq" id="WP_124684685.1">
    <property type="nucleotide sequence ID" value="NZ_CP033969.1"/>
</dbReference>
<gene>
    <name evidence="1" type="ORF">EHF44_16735</name>
</gene>
<dbReference type="AlphaFoldDB" id="A0A3G8H303"/>
<dbReference type="OrthoDB" id="9131432at2"/>
<name>A0A3G8H303_9BURK</name>
<accession>A0A3G8H303</accession>
<proteinExistence type="predicted"/>
<dbReference type="Proteomes" id="UP000270411">
    <property type="component" value="Chromosome 1"/>
</dbReference>
<protein>
    <submittedName>
        <fullName evidence="1">Uncharacterized protein</fullName>
    </submittedName>
</protein>
<evidence type="ECO:0000313" key="1">
    <source>
        <dbReference type="EMBL" id="AZG14933.1"/>
    </source>
</evidence>